<dbReference type="PANTHER" id="PTHR13261">
    <property type="entry name" value="BRCA2 AND CDKN1A INTERACTING PROTEIN"/>
    <property type="match status" value="1"/>
</dbReference>
<dbReference type="AlphaFoldDB" id="D8M3G7"/>
<dbReference type="OMA" id="QKDISWA"/>
<evidence type="ECO:0000313" key="2">
    <source>
        <dbReference type="EMBL" id="CBK22440.2"/>
    </source>
</evidence>
<dbReference type="GO" id="GO:0005634">
    <property type="term" value="C:nucleus"/>
    <property type="evidence" value="ECO:0007669"/>
    <property type="project" value="TreeGrafter"/>
</dbReference>
<organism evidence="2">
    <name type="scientific">Blastocystis hominis</name>
    <dbReference type="NCBI Taxonomy" id="12968"/>
    <lineage>
        <taxon>Eukaryota</taxon>
        <taxon>Sar</taxon>
        <taxon>Stramenopiles</taxon>
        <taxon>Bigyra</taxon>
        <taxon>Opalozoa</taxon>
        <taxon>Opalinata</taxon>
        <taxon>Blastocystidae</taxon>
        <taxon>Blastocystis</taxon>
    </lineage>
</organism>
<evidence type="ECO:0000313" key="3">
    <source>
        <dbReference type="Proteomes" id="UP000008312"/>
    </source>
</evidence>
<gene>
    <name evidence="2" type="ORF">GSBLH_T00002563001</name>
</gene>
<dbReference type="InParanoid" id="D8M3G7"/>
<dbReference type="InterPro" id="IPR025602">
    <property type="entry name" value="BCP1_family"/>
</dbReference>
<dbReference type="GeneID" id="24919720"/>
<name>D8M3G7_BLAHO</name>
<proteinExistence type="inferred from homology"/>
<comment type="similarity">
    <text evidence="1">Belongs to the BCP1 family.</text>
</comment>
<dbReference type="PANTHER" id="PTHR13261:SF0">
    <property type="entry name" value="BRCA2 AND CDKN1A-INTERACTING PROTEIN"/>
    <property type="match status" value="1"/>
</dbReference>
<dbReference type="RefSeq" id="XP_012896488.1">
    <property type="nucleotide sequence ID" value="XM_013041034.1"/>
</dbReference>
<dbReference type="Pfam" id="PF13862">
    <property type="entry name" value="BCCIP"/>
    <property type="match status" value="1"/>
</dbReference>
<evidence type="ECO:0000256" key="1">
    <source>
        <dbReference type="ARBA" id="ARBA00006781"/>
    </source>
</evidence>
<dbReference type="EMBL" id="FN668650">
    <property type="protein sequence ID" value="CBK22440.2"/>
    <property type="molecule type" value="Genomic_DNA"/>
</dbReference>
<reference evidence="2" key="1">
    <citation type="submission" date="2010-02" db="EMBL/GenBank/DDBJ databases">
        <title>Sequencing and annotation of the Blastocystis hominis genome.</title>
        <authorList>
            <person name="Wincker P."/>
        </authorList>
    </citation>
    <scope>NUCLEOTIDE SEQUENCE</scope>
    <source>
        <strain evidence="2">Singapore isolate B</strain>
    </source>
</reference>
<accession>D8M3G7</accession>
<dbReference type="OrthoDB" id="27543at2759"/>
<protein>
    <submittedName>
        <fullName evidence="2">Uncharacterized protein</fullName>
    </submittedName>
</protein>
<dbReference type="Proteomes" id="UP000008312">
    <property type="component" value="Unassembled WGS sequence"/>
</dbReference>
<keyword evidence="3" id="KW-1185">Reference proteome</keyword>
<sequence>MLLGAARDVNFSPLADAVVKQVEAGSIVEINGEEDAYAFLTMLNLKTHKGNPTIKSILSILKKNCPPELAKSFNDYLSKNTGILLNERMRNFPPEVMPPLFNSLQEDIKWALENSDNKEAFQFDYILVIAQRFRELTVKKNKDGSKVQVTEGNANGDNAAAAAADDDDTSYFHFEDDIMKKHSKLTFSFNVAPLGDPSLSEVLQQSREVMIVPFSDLPTIYQEISALVSALSV</sequence>